<organism evidence="1 2">
    <name type="scientific">Panagrolaimus sp. ES5</name>
    <dbReference type="NCBI Taxonomy" id="591445"/>
    <lineage>
        <taxon>Eukaryota</taxon>
        <taxon>Metazoa</taxon>
        <taxon>Ecdysozoa</taxon>
        <taxon>Nematoda</taxon>
        <taxon>Chromadorea</taxon>
        <taxon>Rhabditida</taxon>
        <taxon>Tylenchina</taxon>
        <taxon>Panagrolaimomorpha</taxon>
        <taxon>Panagrolaimoidea</taxon>
        <taxon>Panagrolaimidae</taxon>
        <taxon>Panagrolaimus</taxon>
    </lineage>
</organism>
<name>A0AC34F6P0_9BILA</name>
<accession>A0AC34F6P0</accession>
<evidence type="ECO:0000313" key="1">
    <source>
        <dbReference type="Proteomes" id="UP000887579"/>
    </source>
</evidence>
<protein>
    <submittedName>
        <fullName evidence="2">Uncharacterized protein</fullName>
    </submittedName>
</protein>
<reference evidence="2" key="1">
    <citation type="submission" date="2022-11" db="UniProtKB">
        <authorList>
            <consortium name="WormBaseParasite"/>
        </authorList>
    </citation>
    <scope>IDENTIFICATION</scope>
</reference>
<dbReference type="Proteomes" id="UP000887579">
    <property type="component" value="Unplaced"/>
</dbReference>
<evidence type="ECO:0000313" key="2">
    <source>
        <dbReference type="WBParaSite" id="ES5_v2.g12765.t1"/>
    </source>
</evidence>
<proteinExistence type="predicted"/>
<dbReference type="WBParaSite" id="ES5_v2.g12765.t1">
    <property type="protein sequence ID" value="ES5_v2.g12765.t1"/>
    <property type="gene ID" value="ES5_v2.g12765"/>
</dbReference>
<sequence>MQQPQYKSAVELASDFVDVMEILWCYLKFDYCPAIYFNKILAKHSLPEIYVSGTPRDYFPAMDYAIVFEENTFPNFDESFISMLKYNPLFSELPNKSGCCKIIATDFINDNIATFEYLVQPSSVEKYNKAFGQLRDTKYEEVNPELKEKMKTYDARECEPFIRCLFFRKRVIPQRRNMLEKYCDIREENEYFSYSFVQSESSASNNNHIDCTVAEIGIQTDEQMRETADKAIQTAHIFDDDFCVNDSDEIQMEIDNVGGVDLASSCSILKPSILGTSRKSRRILEKANKVTSNAVEVPNICDASRAADDDDRDEIVSNSDGFHCFHKGDVQKYLSACDSKFKGDSHSALSHLAIHGYSIKKALERIDLPESLPMKGIHTDLGIWSKKEMQTFVKILSLNYQWKDGKLKKHPFWVKKVNKHLPDKSPKNCAIFYYTLKSAGFLFRYQTFKESSKFFKSTVKPQCENCINKLWKQSNLKQQSFNLCALCKLYLKLYEKHRPNAQALSEP</sequence>